<name>A0A8E2EQ42_9PEZI</name>
<feature type="compositionally biased region" description="Acidic residues" evidence="1">
    <location>
        <begin position="466"/>
        <end position="476"/>
    </location>
</feature>
<dbReference type="OrthoDB" id="10254945at2759"/>
<reference evidence="2 3" key="1">
    <citation type="journal article" date="2016" name="Nat. Commun.">
        <title>Ectomycorrhizal ecology is imprinted in the genome of the dominant symbiotic fungus Cenococcum geophilum.</title>
        <authorList>
            <consortium name="DOE Joint Genome Institute"/>
            <person name="Peter M."/>
            <person name="Kohler A."/>
            <person name="Ohm R.A."/>
            <person name="Kuo A."/>
            <person name="Krutzmann J."/>
            <person name="Morin E."/>
            <person name="Arend M."/>
            <person name="Barry K.W."/>
            <person name="Binder M."/>
            <person name="Choi C."/>
            <person name="Clum A."/>
            <person name="Copeland A."/>
            <person name="Grisel N."/>
            <person name="Haridas S."/>
            <person name="Kipfer T."/>
            <person name="LaButti K."/>
            <person name="Lindquist E."/>
            <person name="Lipzen A."/>
            <person name="Maire R."/>
            <person name="Meier B."/>
            <person name="Mihaltcheva S."/>
            <person name="Molinier V."/>
            <person name="Murat C."/>
            <person name="Poggeler S."/>
            <person name="Quandt C.A."/>
            <person name="Sperisen C."/>
            <person name="Tritt A."/>
            <person name="Tisserant E."/>
            <person name="Crous P.W."/>
            <person name="Henrissat B."/>
            <person name="Nehls U."/>
            <person name="Egli S."/>
            <person name="Spatafora J.W."/>
            <person name="Grigoriev I.V."/>
            <person name="Martin F.M."/>
        </authorList>
    </citation>
    <scope>NUCLEOTIDE SEQUENCE [LARGE SCALE GENOMIC DNA]</scope>
    <source>
        <strain evidence="2 3">CBS 207.34</strain>
    </source>
</reference>
<dbReference type="EMBL" id="KV750877">
    <property type="protein sequence ID" value="OCL02821.1"/>
    <property type="molecule type" value="Genomic_DNA"/>
</dbReference>
<dbReference type="Proteomes" id="UP000250140">
    <property type="component" value="Unassembled WGS sequence"/>
</dbReference>
<accession>A0A8E2EQ42</accession>
<feature type="region of interest" description="Disordered" evidence="1">
    <location>
        <begin position="393"/>
        <end position="476"/>
    </location>
</feature>
<protein>
    <submittedName>
        <fullName evidence="2">Uncharacterized protein</fullName>
    </submittedName>
</protein>
<dbReference type="AlphaFoldDB" id="A0A8E2EQ42"/>
<feature type="compositionally biased region" description="Basic and acidic residues" evidence="1">
    <location>
        <begin position="446"/>
        <end position="457"/>
    </location>
</feature>
<evidence type="ECO:0000256" key="1">
    <source>
        <dbReference type="SAM" id="MobiDB-lite"/>
    </source>
</evidence>
<feature type="compositionally biased region" description="Basic and acidic residues" evidence="1">
    <location>
        <begin position="411"/>
        <end position="421"/>
    </location>
</feature>
<evidence type="ECO:0000313" key="3">
    <source>
        <dbReference type="Proteomes" id="UP000250140"/>
    </source>
</evidence>
<evidence type="ECO:0000313" key="2">
    <source>
        <dbReference type="EMBL" id="OCL02821.1"/>
    </source>
</evidence>
<proteinExistence type="predicted"/>
<organism evidence="2 3">
    <name type="scientific">Glonium stellatum</name>
    <dbReference type="NCBI Taxonomy" id="574774"/>
    <lineage>
        <taxon>Eukaryota</taxon>
        <taxon>Fungi</taxon>
        <taxon>Dikarya</taxon>
        <taxon>Ascomycota</taxon>
        <taxon>Pezizomycotina</taxon>
        <taxon>Dothideomycetes</taxon>
        <taxon>Pleosporomycetidae</taxon>
        <taxon>Gloniales</taxon>
        <taxon>Gloniaceae</taxon>
        <taxon>Glonium</taxon>
    </lineage>
</organism>
<gene>
    <name evidence="2" type="ORF">AOQ84DRAFT_392685</name>
</gene>
<keyword evidence="3" id="KW-1185">Reference proteome</keyword>
<feature type="compositionally biased region" description="Acidic residues" evidence="1">
    <location>
        <begin position="432"/>
        <end position="445"/>
    </location>
</feature>
<sequence>MAKSLACQGALPDSIPWTKDCNFTQKIRPQELRDGGYIDLPGHFTDDLDISITSLFGRKKFENITNEDYTLLNPVLRLATKFLQQPQLMPFWYALFNPSCCRKIRNSSVHQFYDRYMYRIDLFQKGITVSQSRIALRLLQQMEACISIRFAPINTYGTTEPCTSRPGLPNFPSTHGSTILLDQSYLDILREYQILKTIPNFTQSTLDDPTHPSPTTASILRTRFHLAKTILHELCHAVKWATLAPQPTGLFSDSLIPSPTILRLPSQPKPGRRPHRLVPPLEPFFAHQRVAELGCAWEQLTFHGLIHPLCSLPSARWGLTLEKWPNTWSTHGKPERGTRARRAWSTKYAVSMAWVASLWREDFWRGVERFGAHELWPERVLGVREWREGAEWGEDDSEGWSSGDYENGIEGAEREKRDRRAVARANRLRVGEDEEDEEVSEEGDSSEGRVCDKEGVVRDGGWVGEGEGEEMEVEEW</sequence>